<proteinExistence type="predicted"/>
<dbReference type="EMBL" id="ASSY01000005">
    <property type="protein sequence ID" value="EOS52564.1"/>
    <property type="molecule type" value="Genomic_DNA"/>
</dbReference>
<dbReference type="AlphaFoldDB" id="R9L169"/>
<organism evidence="1 2">
    <name type="scientific">Adlercreutzia caecimuris B7</name>
    <dbReference type="NCBI Taxonomy" id="1235794"/>
    <lineage>
        <taxon>Bacteria</taxon>
        <taxon>Bacillati</taxon>
        <taxon>Actinomycetota</taxon>
        <taxon>Coriobacteriia</taxon>
        <taxon>Eggerthellales</taxon>
        <taxon>Eggerthellaceae</taxon>
        <taxon>Adlercreutzia</taxon>
    </lineage>
</organism>
<comment type="caution">
    <text evidence="1">The sequence shown here is derived from an EMBL/GenBank/DDBJ whole genome shotgun (WGS) entry which is preliminary data.</text>
</comment>
<dbReference type="Proteomes" id="UP000014204">
    <property type="component" value="Unassembled WGS sequence"/>
</dbReference>
<reference evidence="1 2" key="1">
    <citation type="submission" date="2013-04" db="EMBL/GenBank/DDBJ databases">
        <title>The Genome Sequence of Enterorhabdus caecimuris B7.</title>
        <authorList>
            <consortium name="The Broad Institute Genomics Platform"/>
            <consortium name="The Broad Institute Genome Sequencing Center for Infectious Disease"/>
            <person name="Earl A."/>
            <person name="Xavier R."/>
            <person name="Elson C."/>
            <person name="Duck W."/>
            <person name="Walker B."/>
            <person name="Young S."/>
            <person name="Zeng Q."/>
            <person name="Gargeya S."/>
            <person name="Fitzgerald M."/>
            <person name="Haas B."/>
            <person name="Abouelleil A."/>
            <person name="Allen A.W."/>
            <person name="Alvarado L."/>
            <person name="Arachchi H.M."/>
            <person name="Berlin A.M."/>
            <person name="Chapman S.B."/>
            <person name="Gainer-Dewar J."/>
            <person name="Goldberg J."/>
            <person name="Griggs A."/>
            <person name="Gujja S."/>
            <person name="Hansen M."/>
            <person name="Howarth C."/>
            <person name="Imamovic A."/>
            <person name="Ireland A."/>
            <person name="Larimer J."/>
            <person name="McCowan C."/>
            <person name="Murphy C."/>
            <person name="Pearson M."/>
            <person name="Poon T.W."/>
            <person name="Priest M."/>
            <person name="Roberts A."/>
            <person name="Saif S."/>
            <person name="Shea T."/>
            <person name="Sisk P."/>
            <person name="Sykes S."/>
            <person name="Wortman J."/>
            <person name="Nusbaum C."/>
            <person name="Birren B."/>
        </authorList>
    </citation>
    <scope>NUCLEOTIDE SEQUENCE [LARGE SCALE GENOMIC DNA]</scope>
    <source>
        <strain evidence="1 2">B7</strain>
    </source>
</reference>
<keyword evidence="2" id="KW-1185">Reference proteome</keyword>
<dbReference type="PATRIC" id="fig|1235794.3.peg.581"/>
<dbReference type="HOGENOM" id="CLU_715226_0_0_11"/>
<evidence type="ECO:0000313" key="2">
    <source>
        <dbReference type="Proteomes" id="UP000014204"/>
    </source>
</evidence>
<name>R9L169_9ACTN</name>
<dbReference type="STRING" id="1235794.C811_00600"/>
<evidence type="ECO:0000313" key="1">
    <source>
        <dbReference type="EMBL" id="EOS52564.1"/>
    </source>
</evidence>
<protein>
    <submittedName>
        <fullName evidence="1">Uncharacterized protein</fullName>
    </submittedName>
</protein>
<gene>
    <name evidence="1" type="ORF">C811_00600</name>
</gene>
<accession>R9L169</accession>
<sequence>MSPYMVTIQKALDQANAYKVADSSLLSKGFDDLRKALYANNQAGNSVSVAGYLSAMSPYMVTIDEKLRPVSSIAGYLVANNASGKPVSVAGYLSAMSPYMVTIQKALDQANAYTVADSSLLSKGLDDLRKALYANNQAGNSVSVAGYLSTMSPYMFTIDQKLGLLAQIRSDLEANNSSGTLLSVAQYLSTMSPLLGSIDRSVSSLVSSVGFNGNIVKLLTGLQDSVTAWGTRWDKQDQWLIEWGKRWESLSPGFDLSGIVSRLDAIKNLLVAAGLIENGKELLDVIFGDLSGIGQAAATGAIQSAMESAFPFCIPALVKQLFGLLAYEGSAPVWEFDICGNPLVCDFSDFQLVADCTSWLSRLGLVLALLVNTRKFVFTVNGGGAS</sequence>
<dbReference type="eggNOG" id="ENOG5032DN1">
    <property type="taxonomic scope" value="Bacteria"/>
</dbReference>